<dbReference type="PANTHER" id="PTHR22718:SF25">
    <property type="entry name" value="G-PROTEIN COUPLED RECEPTORS FAMILY 1 PROFILE DOMAIN-CONTAINING PROTEIN"/>
    <property type="match status" value="1"/>
</dbReference>
<feature type="transmembrane region" description="Helical" evidence="2">
    <location>
        <begin position="55"/>
        <end position="74"/>
    </location>
</feature>
<feature type="non-terminal residue" evidence="3">
    <location>
        <position position="285"/>
    </location>
</feature>
<sequence length="285" mass="32015">MNLDTSVGNLDVADAEYVAIIVSVTVYGSITAIGLTAVTVFLAVQIKGRSTFNEFPFFSIVWYLTLINLLNLITQATCIFPCMLVEIPDTGPLAVWQQVGVCLNDFTDQAIMYLTLLMAINRFAVFVWKDLQAIFSTYHIRKVIWLTILIVIPLTTYRQMFGTRKKRHSMYQSNDNDIALLYQAITVTFFLELTRAFSVTAPMLKTDTWVQWVLNITRSVCSVCNHSINPILFMTTNKTVQRVLKGMLPRIYGVLQQSTSDNSGIPEKGDPTPPTPSPGHIVMTL</sequence>
<protein>
    <submittedName>
        <fullName evidence="3">Uncharacterized protein</fullName>
    </submittedName>
</protein>
<keyword evidence="2" id="KW-1133">Transmembrane helix</keyword>
<feature type="transmembrane region" description="Helical" evidence="2">
    <location>
        <begin position="180"/>
        <end position="197"/>
    </location>
</feature>
<evidence type="ECO:0000313" key="3">
    <source>
        <dbReference type="EMBL" id="CAJ0566581.1"/>
    </source>
</evidence>
<evidence type="ECO:0000256" key="2">
    <source>
        <dbReference type="SAM" id="Phobius"/>
    </source>
</evidence>
<organism evidence="3 4">
    <name type="scientific">Mesorhabditis spiculigera</name>
    <dbReference type="NCBI Taxonomy" id="96644"/>
    <lineage>
        <taxon>Eukaryota</taxon>
        <taxon>Metazoa</taxon>
        <taxon>Ecdysozoa</taxon>
        <taxon>Nematoda</taxon>
        <taxon>Chromadorea</taxon>
        <taxon>Rhabditida</taxon>
        <taxon>Rhabditina</taxon>
        <taxon>Rhabditomorpha</taxon>
        <taxon>Rhabditoidea</taxon>
        <taxon>Rhabditidae</taxon>
        <taxon>Mesorhabditinae</taxon>
        <taxon>Mesorhabditis</taxon>
    </lineage>
</organism>
<dbReference type="AlphaFoldDB" id="A0AA36CDX0"/>
<evidence type="ECO:0000313" key="4">
    <source>
        <dbReference type="Proteomes" id="UP001177023"/>
    </source>
</evidence>
<feature type="transmembrane region" description="Helical" evidence="2">
    <location>
        <begin position="143"/>
        <end position="160"/>
    </location>
</feature>
<feature type="transmembrane region" description="Helical" evidence="2">
    <location>
        <begin position="20"/>
        <end position="43"/>
    </location>
</feature>
<reference evidence="3" key="1">
    <citation type="submission" date="2023-06" db="EMBL/GenBank/DDBJ databases">
        <authorList>
            <person name="Delattre M."/>
        </authorList>
    </citation>
    <scope>NUCLEOTIDE SEQUENCE</scope>
    <source>
        <strain evidence="3">AF72</strain>
    </source>
</reference>
<dbReference type="EMBL" id="CATQJA010001274">
    <property type="protein sequence ID" value="CAJ0566581.1"/>
    <property type="molecule type" value="Genomic_DNA"/>
</dbReference>
<dbReference type="Proteomes" id="UP001177023">
    <property type="component" value="Unassembled WGS sequence"/>
</dbReference>
<proteinExistence type="predicted"/>
<keyword evidence="2" id="KW-0472">Membrane</keyword>
<evidence type="ECO:0000256" key="1">
    <source>
        <dbReference type="SAM" id="MobiDB-lite"/>
    </source>
</evidence>
<name>A0AA36CDX0_9BILA</name>
<accession>A0AA36CDX0</accession>
<keyword evidence="4" id="KW-1185">Reference proteome</keyword>
<feature type="transmembrane region" description="Helical" evidence="2">
    <location>
        <begin position="110"/>
        <end position="131"/>
    </location>
</feature>
<keyword evidence="2" id="KW-0812">Transmembrane</keyword>
<comment type="caution">
    <text evidence="3">The sequence shown here is derived from an EMBL/GenBank/DDBJ whole genome shotgun (WGS) entry which is preliminary data.</text>
</comment>
<dbReference type="PANTHER" id="PTHR22718">
    <property type="entry name" value="SERPENTINE RECEPTOR, CLASS X"/>
    <property type="match status" value="1"/>
</dbReference>
<feature type="region of interest" description="Disordered" evidence="1">
    <location>
        <begin position="258"/>
        <end position="285"/>
    </location>
</feature>
<gene>
    <name evidence="3" type="ORF">MSPICULIGERA_LOCUS5175</name>
</gene>